<comment type="caution">
    <text evidence="2">The sequence shown here is derived from an EMBL/GenBank/DDBJ whole genome shotgun (WGS) entry which is preliminary data.</text>
</comment>
<dbReference type="Proteomes" id="UP000488506">
    <property type="component" value="Unassembled WGS sequence"/>
</dbReference>
<dbReference type="SUPFAM" id="SSF81301">
    <property type="entry name" value="Nucleotidyltransferase"/>
    <property type="match status" value="1"/>
</dbReference>
<evidence type="ECO:0000259" key="1">
    <source>
        <dbReference type="Pfam" id="PF18765"/>
    </source>
</evidence>
<feature type="domain" description="Polymerase beta nucleotidyltransferase" evidence="1">
    <location>
        <begin position="11"/>
        <end position="101"/>
    </location>
</feature>
<dbReference type="EMBL" id="WPAF01000016">
    <property type="protein sequence ID" value="KAF0133902.1"/>
    <property type="molecule type" value="Genomic_DNA"/>
</dbReference>
<dbReference type="PANTHER" id="PTHR43852">
    <property type="entry name" value="NUCLEOTIDYLTRANSFERASE"/>
    <property type="match status" value="1"/>
</dbReference>
<dbReference type="InterPro" id="IPR043519">
    <property type="entry name" value="NT_sf"/>
</dbReference>
<dbReference type="Gene3D" id="3.30.460.10">
    <property type="entry name" value="Beta Polymerase, domain 2"/>
    <property type="match status" value="1"/>
</dbReference>
<dbReference type="AlphaFoldDB" id="A0A833L0Q9"/>
<protein>
    <submittedName>
        <fullName evidence="2">DNA polymerase subunit beta</fullName>
    </submittedName>
</protein>
<dbReference type="CDD" id="cd05403">
    <property type="entry name" value="NT_KNTase_like"/>
    <property type="match status" value="1"/>
</dbReference>
<accession>A0A833L0Q9</accession>
<name>A0A833L0Q9_UNCSA</name>
<reference evidence="2 3" key="1">
    <citation type="submission" date="2019-12" db="EMBL/GenBank/DDBJ databases">
        <authorList>
            <person name="Wolfe R."/>
            <person name="Danczak R."/>
            <person name="Wilkins M."/>
        </authorList>
    </citation>
    <scope>NUCLEOTIDE SEQUENCE [LARGE SCALE GENOMIC DNA]</scope>
    <source>
        <strain evidence="2">X2_MaxBin.013</strain>
    </source>
</reference>
<dbReference type="InterPro" id="IPR041633">
    <property type="entry name" value="Polbeta"/>
</dbReference>
<sequence>MKYGLKEETINKINNIFAQYSQVEEAILYGSRAKGDFKKGSDIDITLKGKKLDLSLVNKISIEIDDLLLPYSFDLSILDQISSLDLLDHIKRRGIVFYSSKK</sequence>
<evidence type="ECO:0000313" key="3">
    <source>
        <dbReference type="Proteomes" id="UP000488506"/>
    </source>
</evidence>
<dbReference type="InterPro" id="IPR052930">
    <property type="entry name" value="TA_antitoxin_MntA"/>
</dbReference>
<evidence type="ECO:0000313" key="2">
    <source>
        <dbReference type="EMBL" id="KAF0133902.1"/>
    </source>
</evidence>
<dbReference type="PANTHER" id="PTHR43852:SF3">
    <property type="entry name" value="NUCLEOTIDYLTRANSFERASE"/>
    <property type="match status" value="1"/>
</dbReference>
<gene>
    <name evidence="2" type="ORF">FD145_1014</name>
</gene>
<dbReference type="Pfam" id="PF18765">
    <property type="entry name" value="Polbeta"/>
    <property type="match status" value="1"/>
</dbReference>
<proteinExistence type="predicted"/>
<organism evidence="2 3">
    <name type="scientific">Candidatus Saganbacteria bacterium</name>
    <dbReference type="NCBI Taxonomy" id="2575572"/>
    <lineage>
        <taxon>Bacteria</taxon>
        <taxon>Bacillati</taxon>
        <taxon>Saganbacteria</taxon>
    </lineage>
</organism>